<dbReference type="Gene3D" id="3.30.70.20">
    <property type="match status" value="2"/>
</dbReference>
<dbReference type="InterPro" id="IPR017896">
    <property type="entry name" value="4Fe4S_Fe-S-bd"/>
</dbReference>
<proteinExistence type="predicted"/>
<evidence type="ECO:0000259" key="5">
    <source>
        <dbReference type="PROSITE" id="PS51379"/>
    </source>
</evidence>
<sequence length="57" mass="6301">MIVHIEKCHKCGACVGSCPQNAIYLNDVMLEFNENCNRCGRCVKICPVGAIEMEGKK</sequence>
<dbReference type="EMBL" id="LVVT01000010">
    <property type="protein sequence ID" value="TQS83452.1"/>
    <property type="molecule type" value="Genomic_DNA"/>
</dbReference>
<dbReference type="Pfam" id="PF12838">
    <property type="entry name" value="Fer4_7"/>
    <property type="match status" value="1"/>
</dbReference>
<gene>
    <name evidence="6" type="ORF">A3207_07590</name>
</gene>
<evidence type="ECO:0000256" key="4">
    <source>
        <dbReference type="ARBA" id="ARBA00023014"/>
    </source>
</evidence>
<evidence type="ECO:0000256" key="1">
    <source>
        <dbReference type="ARBA" id="ARBA00022485"/>
    </source>
</evidence>
<feature type="domain" description="4Fe-4S ferredoxin-type" evidence="5">
    <location>
        <begin position="26"/>
        <end position="56"/>
    </location>
</feature>
<name>A0A8J8TDQ8_9ARCH</name>
<dbReference type="GeneID" id="41323702"/>
<keyword evidence="1" id="KW-0004">4Fe-4S</keyword>
<organism evidence="6 7">
    <name type="scientific">Candidatus Methanomassiliicoccus intestinalis</name>
    <dbReference type="NCBI Taxonomy" id="1406512"/>
    <lineage>
        <taxon>Archaea</taxon>
        <taxon>Methanobacteriati</taxon>
        <taxon>Thermoplasmatota</taxon>
        <taxon>Thermoplasmata</taxon>
        <taxon>Methanomassiliicoccales</taxon>
        <taxon>Methanomassiliicoccaceae</taxon>
        <taxon>Methanomassiliicoccus</taxon>
    </lineage>
</organism>
<dbReference type="PANTHER" id="PTHR24960">
    <property type="entry name" value="PHOTOSYSTEM I IRON-SULFUR CENTER-RELATED"/>
    <property type="match status" value="1"/>
</dbReference>
<dbReference type="PROSITE" id="PS00198">
    <property type="entry name" value="4FE4S_FER_1"/>
    <property type="match status" value="1"/>
</dbReference>
<reference evidence="6" key="1">
    <citation type="submission" date="2016-03" db="EMBL/GenBank/DDBJ databases">
        <authorList>
            <person name="Borrel G."/>
            <person name="Mccann A."/>
            <person name="O'Toole P.W."/>
        </authorList>
    </citation>
    <scope>NUCLEOTIDE SEQUENCE</scope>
    <source>
        <strain evidence="6">183</strain>
    </source>
</reference>
<dbReference type="RefSeq" id="WP_020449169.1">
    <property type="nucleotide sequence ID" value="NZ_CAYAXV010000005.1"/>
</dbReference>
<dbReference type="PROSITE" id="PS51379">
    <property type="entry name" value="4FE4S_FER_2"/>
    <property type="match status" value="2"/>
</dbReference>
<feature type="domain" description="4Fe-4S ferredoxin-type" evidence="5">
    <location>
        <begin position="1"/>
        <end position="25"/>
    </location>
</feature>
<keyword evidence="2" id="KW-0479">Metal-binding</keyword>
<dbReference type="InterPro" id="IPR050157">
    <property type="entry name" value="PSI_iron-sulfur_center"/>
</dbReference>
<comment type="caution">
    <text evidence="6">The sequence shown here is derived from an EMBL/GenBank/DDBJ whole genome shotgun (WGS) entry which is preliminary data.</text>
</comment>
<evidence type="ECO:0000313" key="6">
    <source>
        <dbReference type="EMBL" id="TQS83452.1"/>
    </source>
</evidence>
<evidence type="ECO:0000313" key="7">
    <source>
        <dbReference type="Proteomes" id="UP000752814"/>
    </source>
</evidence>
<dbReference type="AlphaFoldDB" id="A0A8J8TDQ8"/>
<dbReference type="PANTHER" id="PTHR24960:SF79">
    <property type="entry name" value="PHOTOSYSTEM I IRON-SULFUR CENTER"/>
    <property type="match status" value="1"/>
</dbReference>
<protein>
    <submittedName>
        <fullName evidence="6">Ferredoxin</fullName>
    </submittedName>
</protein>
<dbReference type="GO" id="GO:0051539">
    <property type="term" value="F:4 iron, 4 sulfur cluster binding"/>
    <property type="evidence" value="ECO:0007669"/>
    <property type="project" value="UniProtKB-KW"/>
</dbReference>
<evidence type="ECO:0000256" key="3">
    <source>
        <dbReference type="ARBA" id="ARBA00023004"/>
    </source>
</evidence>
<evidence type="ECO:0000256" key="2">
    <source>
        <dbReference type="ARBA" id="ARBA00022723"/>
    </source>
</evidence>
<keyword evidence="3" id="KW-0408">Iron</keyword>
<dbReference type="GO" id="GO:0016491">
    <property type="term" value="F:oxidoreductase activity"/>
    <property type="evidence" value="ECO:0007669"/>
    <property type="project" value="UniProtKB-ARBA"/>
</dbReference>
<keyword evidence="4" id="KW-0411">Iron-sulfur</keyword>
<dbReference type="Proteomes" id="UP000752814">
    <property type="component" value="Unassembled WGS sequence"/>
</dbReference>
<dbReference type="SUPFAM" id="SSF54862">
    <property type="entry name" value="4Fe-4S ferredoxins"/>
    <property type="match status" value="1"/>
</dbReference>
<dbReference type="InterPro" id="IPR017900">
    <property type="entry name" value="4Fe4S_Fe_S_CS"/>
</dbReference>
<dbReference type="OMA" id="ISCRICI"/>
<dbReference type="GO" id="GO:0046872">
    <property type="term" value="F:metal ion binding"/>
    <property type="evidence" value="ECO:0007669"/>
    <property type="project" value="UniProtKB-KW"/>
</dbReference>
<accession>A0A8J8TDQ8</accession>